<dbReference type="Gene3D" id="3.20.20.210">
    <property type="match status" value="1"/>
</dbReference>
<dbReference type="SUPFAM" id="SSF51726">
    <property type="entry name" value="UROD/MetE-like"/>
    <property type="match status" value="1"/>
</dbReference>
<dbReference type="FunFam" id="3.20.20.210:FF:000001">
    <property type="entry name" value="Uroporphyrinogen decarboxylase"/>
    <property type="match status" value="1"/>
</dbReference>
<dbReference type="PANTHER" id="PTHR21091">
    <property type="entry name" value="METHYLTETRAHYDROFOLATE:HOMOCYSTEINE METHYLTRANSFERASE RELATED"/>
    <property type="match status" value="1"/>
</dbReference>
<evidence type="ECO:0000256" key="8">
    <source>
        <dbReference type="ARBA" id="ARBA00022490"/>
    </source>
</evidence>
<dbReference type="NCBIfam" id="TIGR01464">
    <property type="entry name" value="hemE"/>
    <property type="match status" value="1"/>
</dbReference>
<dbReference type="EC" id="4.1.1.37" evidence="6 12"/>
<dbReference type="InterPro" id="IPR038071">
    <property type="entry name" value="UROD/MetE-like_sf"/>
</dbReference>
<gene>
    <name evidence="15" type="primary">HEM12</name>
    <name evidence="15" type="ORF">H4219_002030</name>
</gene>
<dbReference type="HAMAP" id="MF_00218">
    <property type="entry name" value="URO_D"/>
    <property type="match status" value="1"/>
</dbReference>
<comment type="similarity">
    <text evidence="4 13">Belongs to the uroporphyrinogen decarboxylase family.</text>
</comment>
<evidence type="ECO:0000256" key="12">
    <source>
        <dbReference type="RuleBase" id="RU000554"/>
    </source>
</evidence>
<evidence type="ECO:0000256" key="5">
    <source>
        <dbReference type="ARBA" id="ARBA00011738"/>
    </source>
</evidence>
<keyword evidence="10 12" id="KW-0456">Lyase</keyword>
<evidence type="ECO:0000313" key="15">
    <source>
        <dbReference type="EMBL" id="KAJ1919342.1"/>
    </source>
</evidence>
<dbReference type="InterPro" id="IPR006361">
    <property type="entry name" value="Uroporphyrinogen_deCO2ase_HemE"/>
</dbReference>
<organism evidence="15 16">
    <name type="scientific">Mycoemilia scoparia</name>
    <dbReference type="NCBI Taxonomy" id="417184"/>
    <lineage>
        <taxon>Eukaryota</taxon>
        <taxon>Fungi</taxon>
        <taxon>Fungi incertae sedis</taxon>
        <taxon>Zoopagomycota</taxon>
        <taxon>Kickxellomycotina</taxon>
        <taxon>Kickxellomycetes</taxon>
        <taxon>Kickxellales</taxon>
        <taxon>Kickxellaceae</taxon>
        <taxon>Mycoemilia</taxon>
    </lineage>
</organism>
<dbReference type="GO" id="GO:0006783">
    <property type="term" value="P:heme biosynthetic process"/>
    <property type="evidence" value="ECO:0007669"/>
    <property type="project" value="TreeGrafter"/>
</dbReference>
<dbReference type="EMBL" id="JANBPU010000028">
    <property type="protein sequence ID" value="KAJ1919342.1"/>
    <property type="molecule type" value="Genomic_DNA"/>
</dbReference>
<reference evidence="15" key="1">
    <citation type="submission" date="2022-07" db="EMBL/GenBank/DDBJ databases">
        <title>Phylogenomic reconstructions and comparative analyses of Kickxellomycotina fungi.</title>
        <authorList>
            <person name="Reynolds N.K."/>
            <person name="Stajich J.E."/>
            <person name="Barry K."/>
            <person name="Grigoriev I.V."/>
            <person name="Crous P."/>
            <person name="Smith M.E."/>
        </authorList>
    </citation>
    <scope>NUCLEOTIDE SEQUENCE</scope>
    <source>
        <strain evidence="15">NBRC 100468</strain>
    </source>
</reference>
<dbReference type="GO" id="GO:0004853">
    <property type="term" value="F:uroporphyrinogen decarboxylase activity"/>
    <property type="evidence" value="ECO:0007669"/>
    <property type="project" value="UniProtKB-EC"/>
</dbReference>
<protein>
    <recommendedName>
        <fullName evidence="7 12">Uroporphyrinogen decarboxylase</fullName>
        <ecNumber evidence="6 12">4.1.1.37</ecNumber>
    </recommendedName>
</protein>
<evidence type="ECO:0000256" key="3">
    <source>
        <dbReference type="ARBA" id="ARBA00004804"/>
    </source>
</evidence>
<dbReference type="AlphaFoldDB" id="A0A9W8A544"/>
<evidence type="ECO:0000256" key="2">
    <source>
        <dbReference type="ARBA" id="ARBA00004496"/>
    </source>
</evidence>
<evidence type="ECO:0000256" key="1">
    <source>
        <dbReference type="ARBA" id="ARBA00002448"/>
    </source>
</evidence>
<evidence type="ECO:0000256" key="11">
    <source>
        <dbReference type="ARBA" id="ARBA00023244"/>
    </source>
</evidence>
<evidence type="ECO:0000256" key="10">
    <source>
        <dbReference type="ARBA" id="ARBA00023239"/>
    </source>
</evidence>
<comment type="subunit">
    <text evidence="5">Homodimer.</text>
</comment>
<dbReference type="Proteomes" id="UP001150538">
    <property type="component" value="Unassembled WGS sequence"/>
</dbReference>
<proteinExistence type="inferred from homology"/>
<keyword evidence="11 12" id="KW-0627">Porphyrin biosynthesis</keyword>
<comment type="subcellular location">
    <subcellularLocation>
        <location evidence="2">Cytoplasm</location>
    </subcellularLocation>
</comment>
<evidence type="ECO:0000256" key="6">
    <source>
        <dbReference type="ARBA" id="ARBA00012288"/>
    </source>
</evidence>
<comment type="caution">
    <text evidence="15">The sequence shown here is derived from an EMBL/GenBank/DDBJ whole genome shotgun (WGS) entry which is preliminary data.</text>
</comment>
<evidence type="ECO:0000313" key="16">
    <source>
        <dbReference type="Proteomes" id="UP001150538"/>
    </source>
</evidence>
<comment type="catalytic activity">
    <reaction evidence="12">
        <text>uroporphyrinogen III + 4 H(+) = coproporphyrinogen III + 4 CO2</text>
        <dbReference type="Rhea" id="RHEA:19865"/>
        <dbReference type="ChEBI" id="CHEBI:15378"/>
        <dbReference type="ChEBI" id="CHEBI:16526"/>
        <dbReference type="ChEBI" id="CHEBI:57308"/>
        <dbReference type="ChEBI" id="CHEBI:57309"/>
        <dbReference type="EC" id="4.1.1.37"/>
    </reaction>
</comment>
<feature type="domain" description="Uroporphyrinogen decarboxylase (URO-D)" evidence="14">
    <location>
        <begin position="28"/>
        <end position="37"/>
    </location>
</feature>
<keyword evidence="16" id="KW-1185">Reference proteome</keyword>
<dbReference type="OrthoDB" id="339900at2759"/>
<comment type="pathway">
    <text evidence="3 12">Porphyrin-containing compound metabolism; protoporphyrin-IX biosynthesis; coproporphyrinogen-III from 5-aminolevulinate: step 4/4.</text>
</comment>
<evidence type="ECO:0000256" key="9">
    <source>
        <dbReference type="ARBA" id="ARBA00022793"/>
    </source>
</evidence>
<dbReference type="PROSITE" id="PS00906">
    <property type="entry name" value="UROD_1"/>
    <property type="match status" value="1"/>
</dbReference>
<sequence length="382" mass="43191">MPHSVEFPELVNDLYLRAARGEKVERTPVWCMRQAGRYLPEFRAMRAEHNFFKVCRSPELATEVTVQPIDRYEGLLDAAIIFSDILVIPQAMGMDIEMVPGKGPVFGHPLRTPSDIEAFLVDTKPGFSIDVELKYVYDAITMARHRLAGRVPLFGFIGAPWTLLAYMIEGSGSKTFSQAKRWLWKYPKQTHQLLERITNLSIRFLIGQVNAGAQMLQVFDSWAGELGPQDFSTFALPYLKKIAEELKAHCPDVPLTVFAKGAHYALEELAVLPFDVISLDWTIDPVEARKRVQKAREGVEYNAAGRRRPVVLQGNLDPTILFADPEIIRLRTKEMIEKFGSTGHIANLGHGMMPDHDPEHLRVFLESVKDESTKLCCSKNNK</sequence>
<comment type="function">
    <text evidence="1">Catalyzes the decarboxylation of four acetate groups of uroporphyrinogen-III to yield coproporphyrinogen-III.</text>
</comment>
<name>A0A9W8A544_9FUNG</name>
<accession>A0A9W8A544</accession>
<keyword evidence="8" id="KW-0963">Cytoplasm</keyword>
<evidence type="ECO:0000256" key="4">
    <source>
        <dbReference type="ARBA" id="ARBA00009935"/>
    </source>
</evidence>
<keyword evidence="9 12" id="KW-0210">Decarboxylase</keyword>
<evidence type="ECO:0000259" key="14">
    <source>
        <dbReference type="PROSITE" id="PS00906"/>
    </source>
</evidence>
<dbReference type="Pfam" id="PF01208">
    <property type="entry name" value="URO-D"/>
    <property type="match status" value="1"/>
</dbReference>
<evidence type="ECO:0000256" key="7">
    <source>
        <dbReference type="ARBA" id="ARBA00014308"/>
    </source>
</evidence>
<evidence type="ECO:0000256" key="13">
    <source>
        <dbReference type="RuleBase" id="RU004169"/>
    </source>
</evidence>
<dbReference type="GO" id="GO:0005829">
    <property type="term" value="C:cytosol"/>
    <property type="evidence" value="ECO:0007669"/>
    <property type="project" value="TreeGrafter"/>
</dbReference>
<dbReference type="InterPro" id="IPR000257">
    <property type="entry name" value="Uroporphyrinogen_deCOase"/>
</dbReference>
<dbReference type="CDD" id="cd00717">
    <property type="entry name" value="URO-D"/>
    <property type="match status" value="1"/>
</dbReference>
<dbReference type="PANTHER" id="PTHR21091:SF169">
    <property type="entry name" value="UROPORPHYRINOGEN DECARBOXYLASE"/>
    <property type="match status" value="1"/>
</dbReference>